<dbReference type="CDD" id="cd01852">
    <property type="entry name" value="AIG1"/>
    <property type="match status" value="1"/>
</dbReference>
<keyword evidence="2" id="KW-0547">Nucleotide-binding</keyword>
<name>A0A6I9Y2E8_9SAUR</name>
<dbReference type="InterPro" id="IPR045058">
    <property type="entry name" value="GIMA/IAN/Toc"/>
</dbReference>
<dbReference type="Pfam" id="PF04548">
    <property type="entry name" value="AIG1"/>
    <property type="match status" value="1"/>
</dbReference>
<protein>
    <submittedName>
        <fullName evidence="6">GTPase IMAP family member 7-like</fullName>
    </submittedName>
</protein>
<evidence type="ECO:0000256" key="1">
    <source>
        <dbReference type="ARBA" id="ARBA00008535"/>
    </source>
</evidence>
<dbReference type="AlphaFoldDB" id="A0A6I9Y2E8"/>
<dbReference type="GO" id="GO:0005525">
    <property type="term" value="F:GTP binding"/>
    <property type="evidence" value="ECO:0007669"/>
    <property type="project" value="UniProtKB-KW"/>
</dbReference>
<dbReference type="InterPro" id="IPR027417">
    <property type="entry name" value="P-loop_NTPase"/>
</dbReference>
<evidence type="ECO:0000313" key="5">
    <source>
        <dbReference type="Proteomes" id="UP000504617"/>
    </source>
</evidence>
<dbReference type="KEGG" id="tsr:106547942"/>
<comment type="similarity">
    <text evidence="1">Belongs to the TRAFAC class TrmE-Era-EngA-EngB-Septin-like GTPase superfamily. AIG1/Toc34/Toc159-like paraseptin GTPase family. IAN subfamily.</text>
</comment>
<evidence type="ECO:0000313" key="6">
    <source>
        <dbReference type="RefSeq" id="XP_013920701.1"/>
    </source>
</evidence>
<dbReference type="InterPro" id="IPR006703">
    <property type="entry name" value="G_AIG1"/>
</dbReference>
<keyword evidence="3" id="KW-0342">GTP-binding</keyword>
<dbReference type="Proteomes" id="UP000504617">
    <property type="component" value="Unplaced"/>
</dbReference>
<dbReference type="RefSeq" id="XP_013920701.1">
    <property type="nucleotide sequence ID" value="XM_014065226.1"/>
</dbReference>
<gene>
    <name evidence="6" type="primary">LOC106547942</name>
</gene>
<dbReference type="GeneID" id="106547942"/>
<evidence type="ECO:0000256" key="2">
    <source>
        <dbReference type="ARBA" id="ARBA00022741"/>
    </source>
</evidence>
<sequence length="214" mass="23673">MQKSRVLCGATCPEKTISIPGPERRIVLVGRSGNGKSATGNTILGRKVFKLSMSFWPTTEVCQKEEAQLNGRKVVVVDTPGFFHIHRSQKEIAAEVSKCVKFCSLGPHVILHVMPFGCFTRKELEVAQLIKEIFGSKAKNNTILLLTCKDHLKGRSLEQFISGLGEDLKEYIAECGNRILAFNNKAKGEERDAQVAELMVMIDDLVETNSHAPC</sequence>
<reference evidence="6" key="1">
    <citation type="submission" date="2025-08" db="UniProtKB">
        <authorList>
            <consortium name="RefSeq"/>
        </authorList>
    </citation>
    <scope>IDENTIFICATION</scope>
    <source>
        <tissue evidence="6">Skeletal muscle</tissue>
    </source>
</reference>
<evidence type="ECO:0000259" key="4">
    <source>
        <dbReference type="PROSITE" id="PS51720"/>
    </source>
</evidence>
<organism evidence="5 6">
    <name type="scientific">Thamnophis sirtalis</name>
    <dbReference type="NCBI Taxonomy" id="35019"/>
    <lineage>
        <taxon>Eukaryota</taxon>
        <taxon>Metazoa</taxon>
        <taxon>Chordata</taxon>
        <taxon>Craniata</taxon>
        <taxon>Vertebrata</taxon>
        <taxon>Euteleostomi</taxon>
        <taxon>Lepidosauria</taxon>
        <taxon>Squamata</taxon>
        <taxon>Bifurcata</taxon>
        <taxon>Unidentata</taxon>
        <taxon>Episquamata</taxon>
        <taxon>Toxicofera</taxon>
        <taxon>Serpentes</taxon>
        <taxon>Colubroidea</taxon>
        <taxon>Colubridae</taxon>
        <taxon>Natricinae</taxon>
        <taxon>Thamnophis</taxon>
    </lineage>
</organism>
<proteinExistence type="inferred from homology"/>
<dbReference type="PANTHER" id="PTHR10903">
    <property type="entry name" value="GTPASE, IMAP FAMILY MEMBER-RELATED"/>
    <property type="match status" value="1"/>
</dbReference>
<feature type="domain" description="AIG1-type G" evidence="4">
    <location>
        <begin position="21"/>
        <end position="214"/>
    </location>
</feature>
<dbReference type="Gene3D" id="3.40.50.300">
    <property type="entry name" value="P-loop containing nucleotide triphosphate hydrolases"/>
    <property type="match status" value="1"/>
</dbReference>
<dbReference type="PANTHER" id="PTHR10903:SF170">
    <property type="entry name" value="GTPASE IMAP FAMILY MEMBER 7"/>
    <property type="match status" value="1"/>
</dbReference>
<evidence type="ECO:0000256" key="3">
    <source>
        <dbReference type="ARBA" id="ARBA00023134"/>
    </source>
</evidence>
<dbReference type="PROSITE" id="PS51720">
    <property type="entry name" value="G_AIG1"/>
    <property type="match status" value="1"/>
</dbReference>
<keyword evidence="5" id="KW-1185">Reference proteome</keyword>
<dbReference type="OrthoDB" id="8954335at2759"/>
<dbReference type="SUPFAM" id="SSF52540">
    <property type="entry name" value="P-loop containing nucleoside triphosphate hydrolases"/>
    <property type="match status" value="1"/>
</dbReference>
<dbReference type="FunFam" id="3.40.50.300:FF:000366">
    <property type="entry name" value="GTPase, IMAP family member 2"/>
    <property type="match status" value="1"/>
</dbReference>
<accession>A0A6I9Y2E8</accession>